<protein>
    <submittedName>
        <fullName evidence="2">Spermatogenesis-associated protein 20</fullName>
    </submittedName>
</protein>
<dbReference type="Proteomes" id="UP000008237">
    <property type="component" value="Unassembled WGS sequence"/>
</dbReference>
<dbReference type="InParanoid" id="E2B587"/>
<dbReference type="EMBL" id="GL445739">
    <property type="protein sequence ID" value="EFN89140.1"/>
    <property type="molecule type" value="Genomic_DNA"/>
</dbReference>
<dbReference type="SUPFAM" id="SSF52833">
    <property type="entry name" value="Thioredoxin-like"/>
    <property type="match status" value="1"/>
</dbReference>
<dbReference type="AlphaFoldDB" id="E2B587"/>
<evidence type="ECO:0000313" key="3">
    <source>
        <dbReference type="Proteomes" id="UP000008237"/>
    </source>
</evidence>
<dbReference type="FunCoup" id="E2B587">
    <property type="interactions" value="758"/>
</dbReference>
<keyword evidence="3" id="KW-1185">Reference proteome</keyword>
<evidence type="ECO:0000313" key="2">
    <source>
        <dbReference type="EMBL" id="EFN89140.1"/>
    </source>
</evidence>
<accession>E2B587</accession>
<dbReference type="PANTHER" id="PTHR42899">
    <property type="entry name" value="SPERMATOGENESIS-ASSOCIATED PROTEIN 20"/>
    <property type="match status" value="1"/>
</dbReference>
<dbReference type="InterPro" id="IPR004879">
    <property type="entry name" value="Ssp411-like_TRX"/>
</dbReference>
<name>E2B587_HARSA</name>
<sequence length="755" mass="86133">MASTSKGKDKNTSHFGAKKLNRLSLEKSPYLLQHATNPVEWYPWGDEALEQAKKEDKMIFLSVGYSTCHWCHVMEKESFENEEIAHIMNDNFINIKVDREERPDIDRIYMTFVQAKSGHGGWPMSVFLAPNLTPVTGGTYFPPDDRYGLIGFKSLLLEVAKKWAQQKNDIIKSGANIVSRLKDMVERRQSLKEGDGFPTVECGFLCVHLLANGYEPKFGGFGSQFRMNAPKFPEPVNFNFLFSVYALSNLSELRKECLEMCLHTLTKMAYGGIHDHVGQGFSRYSVDGEWHVPHFEKMLYDQAQIIQAYADAYVITKDSFYSDIVDDIAKYVERDLRHKEGGFYSAEDADSLPESKSSAKREGAFYVWTYDEVKSLLNKKVPGRNNVRFFDLICYHFNVKKEGNVRKAQDPHGELTGKNVLIAYEAVEKTAEHFNISLEDTKTYIKQACLILFKERSKRPRPHLDDKMVTAWNGLMISGFARAGAAVRNSKYVELATDAAKFVEQYLFDKNKGTLLRSCYREEDDRIIQTSVPIYGFHDDYAFVVKGLLDLYQANFDVHWLELAEQLQDTQDELFWDSQDGGYFSTVEDSQMILRMKDAHDGAEPSSNSIACSNLLRLAAFLDRNELKEKAAQLLRAFGKGLTEIPIMFPQMTLALLDYHYTTQIYIIGKSDAEDTNEMLNVVRERLIPGMVLSLVDHERSQDNVLFRKNTIISKMKPQNGRATVFVCRHHTCSPPTTSPRELASLLDDKGFSAL</sequence>
<dbReference type="OMA" id="PFYFGTY"/>
<dbReference type="InterPro" id="IPR036249">
    <property type="entry name" value="Thioredoxin-like_sf"/>
</dbReference>
<dbReference type="Gene3D" id="1.50.10.10">
    <property type="match status" value="2"/>
</dbReference>
<proteinExistence type="predicted"/>
<dbReference type="STRING" id="610380.E2B587"/>
<dbReference type="InterPro" id="IPR012341">
    <property type="entry name" value="6hp_glycosidase-like_sf"/>
</dbReference>
<dbReference type="SUPFAM" id="SSF48208">
    <property type="entry name" value="Six-hairpin glycosidases"/>
    <property type="match status" value="1"/>
</dbReference>
<dbReference type="InterPro" id="IPR008928">
    <property type="entry name" value="6-hairpin_glycosidase_sf"/>
</dbReference>
<evidence type="ECO:0000259" key="1">
    <source>
        <dbReference type="Pfam" id="PF03190"/>
    </source>
</evidence>
<dbReference type="GO" id="GO:0005975">
    <property type="term" value="P:carbohydrate metabolic process"/>
    <property type="evidence" value="ECO:0007669"/>
    <property type="project" value="InterPro"/>
</dbReference>
<dbReference type="Gene3D" id="3.40.30.10">
    <property type="entry name" value="Glutaredoxin"/>
    <property type="match status" value="1"/>
</dbReference>
<dbReference type="PANTHER" id="PTHR42899:SF1">
    <property type="entry name" value="SPERMATOGENESIS-ASSOCIATED PROTEIN 20"/>
    <property type="match status" value="1"/>
</dbReference>
<dbReference type="CDD" id="cd02955">
    <property type="entry name" value="SSP411"/>
    <property type="match status" value="1"/>
</dbReference>
<dbReference type="Pfam" id="PF03190">
    <property type="entry name" value="Thioredox_DsbH"/>
    <property type="match status" value="1"/>
</dbReference>
<dbReference type="PIRSF" id="PIRSF006402">
    <property type="entry name" value="UCP006402_thioredoxin"/>
    <property type="match status" value="1"/>
</dbReference>
<reference evidence="2 3" key="1">
    <citation type="journal article" date="2010" name="Science">
        <title>Genomic comparison of the ants Camponotus floridanus and Harpegnathos saltator.</title>
        <authorList>
            <person name="Bonasio R."/>
            <person name="Zhang G."/>
            <person name="Ye C."/>
            <person name="Mutti N.S."/>
            <person name="Fang X."/>
            <person name="Qin N."/>
            <person name="Donahue G."/>
            <person name="Yang P."/>
            <person name="Li Q."/>
            <person name="Li C."/>
            <person name="Zhang P."/>
            <person name="Huang Z."/>
            <person name="Berger S.L."/>
            <person name="Reinberg D."/>
            <person name="Wang J."/>
            <person name="Liebig J."/>
        </authorList>
    </citation>
    <scope>NUCLEOTIDE SEQUENCE [LARGE SCALE GENOMIC DNA]</scope>
    <source>
        <strain evidence="2 3">R22 G/1</strain>
    </source>
</reference>
<dbReference type="InterPro" id="IPR024705">
    <property type="entry name" value="Ssp411"/>
</dbReference>
<gene>
    <name evidence="2" type="ORF">EAI_09052</name>
</gene>
<organism evidence="3">
    <name type="scientific">Harpegnathos saltator</name>
    <name type="common">Jerdon's jumping ant</name>
    <dbReference type="NCBI Taxonomy" id="610380"/>
    <lineage>
        <taxon>Eukaryota</taxon>
        <taxon>Metazoa</taxon>
        <taxon>Ecdysozoa</taxon>
        <taxon>Arthropoda</taxon>
        <taxon>Hexapoda</taxon>
        <taxon>Insecta</taxon>
        <taxon>Pterygota</taxon>
        <taxon>Neoptera</taxon>
        <taxon>Endopterygota</taxon>
        <taxon>Hymenoptera</taxon>
        <taxon>Apocrita</taxon>
        <taxon>Aculeata</taxon>
        <taxon>Formicoidea</taxon>
        <taxon>Formicidae</taxon>
        <taxon>Ponerinae</taxon>
        <taxon>Ponerini</taxon>
        <taxon>Harpegnathos</taxon>
    </lineage>
</organism>
<dbReference type="OrthoDB" id="1923667at2759"/>
<feature type="domain" description="Spermatogenesis-associated protein 20-like TRX" evidence="1">
    <location>
        <begin position="21"/>
        <end position="181"/>
    </location>
</feature>